<dbReference type="AlphaFoldDB" id="A0A1G2EQ30"/>
<reference evidence="1 2" key="1">
    <citation type="journal article" date="2016" name="Nat. Commun.">
        <title>Thousands of microbial genomes shed light on interconnected biogeochemical processes in an aquifer system.</title>
        <authorList>
            <person name="Anantharaman K."/>
            <person name="Brown C.T."/>
            <person name="Hug L.A."/>
            <person name="Sharon I."/>
            <person name="Castelle C.J."/>
            <person name="Probst A.J."/>
            <person name="Thomas B.C."/>
            <person name="Singh A."/>
            <person name="Wilkins M.J."/>
            <person name="Karaoz U."/>
            <person name="Brodie E.L."/>
            <person name="Williams K.H."/>
            <person name="Hubbard S.S."/>
            <person name="Banfield J.F."/>
        </authorList>
    </citation>
    <scope>NUCLEOTIDE SEQUENCE [LARGE SCALE GENOMIC DNA]</scope>
</reference>
<dbReference type="EMBL" id="MHMN01000041">
    <property type="protein sequence ID" value="OGZ27904.1"/>
    <property type="molecule type" value="Genomic_DNA"/>
</dbReference>
<protein>
    <submittedName>
        <fullName evidence="1">Uncharacterized protein</fullName>
    </submittedName>
</protein>
<organism evidence="1 2">
    <name type="scientific">Candidatus Nealsonbacteria bacterium RIFOXYC1_FULL_40_7</name>
    <dbReference type="NCBI Taxonomy" id="1801678"/>
    <lineage>
        <taxon>Bacteria</taxon>
        <taxon>Candidatus Nealsoniibacteriota</taxon>
    </lineage>
</organism>
<accession>A0A1G2EQ30</accession>
<sequence>MNKKLTKTNYHDNDFIKQHVTDGVYRKIVKELSEAEDLKGRGRKLELTAEKLHNFLFYLSMGASYKNAAEWAQIPESTRQKYMTKSEEFRRVSSLAKVNVEIIAIQALYWAMVGRKPGYYEYIHPITKESTYVLLGAVQPNLKVCMWWLDKSRYFEKREEAEAKEKGSNQLGAPRNEEEARLLEELLNRHYDYVKRKEQEARLNNAG</sequence>
<proteinExistence type="predicted"/>
<evidence type="ECO:0000313" key="1">
    <source>
        <dbReference type="EMBL" id="OGZ27904.1"/>
    </source>
</evidence>
<gene>
    <name evidence="1" type="ORF">A2427_04905</name>
</gene>
<comment type="caution">
    <text evidence="1">The sequence shown here is derived from an EMBL/GenBank/DDBJ whole genome shotgun (WGS) entry which is preliminary data.</text>
</comment>
<dbReference type="Proteomes" id="UP000176326">
    <property type="component" value="Unassembled WGS sequence"/>
</dbReference>
<evidence type="ECO:0000313" key="2">
    <source>
        <dbReference type="Proteomes" id="UP000176326"/>
    </source>
</evidence>
<name>A0A1G2EQ30_9BACT</name>